<evidence type="ECO:0000313" key="1">
    <source>
        <dbReference type="EMBL" id="CAG8816796.1"/>
    </source>
</evidence>
<feature type="non-terminal residue" evidence="1">
    <location>
        <position position="1"/>
    </location>
</feature>
<evidence type="ECO:0000313" key="2">
    <source>
        <dbReference type="Proteomes" id="UP000789920"/>
    </source>
</evidence>
<gene>
    <name evidence="1" type="ORF">RPERSI_LOCUS24534</name>
</gene>
<sequence length="66" mass="7381">KEGCQKIKEFVEGEVSKDLQKHARKLATESDMARHDLTALNEQLIGNEIGEDYESSSDCCEDTPIP</sequence>
<dbReference type="Proteomes" id="UP000789920">
    <property type="component" value="Unassembled WGS sequence"/>
</dbReference>
<organism evidence="1 2">
    <name type="scientific">Racocetra persica</name>
    <dbReference type="NCBI Taxonomy" id="160502"/>
    <lineage>
        <taxon>Eukaryota</taxon>
        <taxon>Fungi</taxon>
        <taxon>Fungi incertae sedis</taxon>
        <taxon>Mucoromycota</taxon>
        <taxon>Glomeromycotina</taxon>
        <taxon>Glomeromycetes</taxon>
        <taxon>Diversisporales</taxon>
        <taxon>Gigasporaceae</taxon>
        <taxon>Racocetra</taxon>
    </lineage>
</organism>
<name>A0ACA9RY40_9GLOM</name>
<reference evidence="1" key="1">
    <citation type="submission" date="2021-06" db="EMBL/GenBank/DDBJ databases">
        <authorList>
            <person name="Kallberg Y."/>
            <person name="Tangrot J."/>
            <person name="Rosling A."/>
        </authorList>
    </citation>
    <scope>NUCLEOTIDE SEQUENCE</scope>
    <source>
        <strain evidence="1">MA461A</strain>
    </source>
</reference>
<protein>
    <submittedName>
        <fullName evidence="1">27657_t:CDS:1</fullName>
    </submittedName>
</protein>
<proteinExistence type="predicted"/>
<comment type="caution">
    <text evidence="1">The sequence shown here is derived from an EMBL/GenBank/DDBJ whole genome shotgun (WGS) entry which is preliminary data.</text>
</comment>
<accession>A0ACA9RY40</accession>
<keyword evidence="2" id="KW-1185">Reference proteome</keyword>
<feature type="non-terminal residue" evidence="1">
    <location>
        <position position="66"/>
    </location>
</feature>
<dbReference type="EMBL" id="CAJVQC010079020">
    <property type="protein sequence ID" value="CAG8816796.1"/>
    <property type="molecule type" value="Genomic_DNA"/>
</dbReference>